<dbReference type="AlphaFoldDB" id="A0A4Y9XVL6"/>
<dbReference type="Proteomes" id="UP000298390">
    <property type="component" value="Unassembled WGS sequence"/>
</dbReference>
<comment type="caution">
    <text evidence="1">The sequence shown here is derived from an EMBL/GenBank/DDBJ whole genome shotgun (WGS) entry which is preliminary data.</text>
</comment>
<protein>
    <submittedName>
        <fullName evidence="1">Uncharacterized protein</fullName>
    </submittedName>
</protein>
<accession>A0A4Y9XVL6</accession>
<dbReference type="EMBL" id="SEKV01000735">
    <property type="protein sequence ID" value="TFY54125.1"/>
    <property type="molecule type" value="Genomic_DNA"/>
</dbReference>
<proteinExistence type="predicted"/>
<reference evidence="1 2" key="1">
    <citation type="submission" date="2019-01" db="EMBL/GenBank/DDBJ databases">
        <title>Genome sequencing of the rare red list fungi Fomitopsis rosea.</title>
        <authorList>
            <person name="Buettner E."/>
            <person name="Kellner H."/>
        </authorList>
    </citation>
    <scope>NUCLEOTIDE SEQUENCE [LARGE SCALE GENOMIC DNA]</scope>
    <source>
        <strain evidence="1 2">DSM 105464</strain>
    </source>
</reference>
<gene>
    <name evidence="1" type="ORF">EVJ58_g9043</name>
</gene>
<name>A0A4Y9XVL6_9APHY</name>
<dbReference type="STRING" id="34475.A0A4Y9XVL6"/>
<organism evidence="1 2">
    <name type="scientific">Rhodofomes roseus</name>
    <dbReference type="NCBI Taxonomy" id="34475"/>
    <lineage>
        <taxon>Eukaryota</taxon>
        <taxon>Fungi</taxon>
        <taxon>Dikarya</taxon>
        <taxon>Basidiomycota</taxon>
        <taxon>Agaricomycotina</taxon>
        <taxon>Agaricomycetes</taxon>
        <taxon>Polyporales</taxon>
        <taxon>Rhodofomes</taxon>
    </lineage>
</organism>
<sequence>MEYQAPSSDSDRSISENGRIFYRPRITTNDLPADVLVIILEETFCAVRELYTKREAGRPDPIQLNSWPTFEDCIPEYPFAESLASVASIWREAMSSVSTFWTPLVIWLGRDSTPISRIRQYLSWSRKQPLEIYVLRRYDPAIAYHTEKERVAAIVELLLPHVQRWKVLCLTLLYASSLPRPRFELLGCADNLVRLNLDFIIDDTVGSTMTTAPVPGVFKTPMVHELSMHGRHFLESYMGPYPSYVVPPKLARLALTNYARAPRNNSRTVEFFSLLSLVECLVARPDLRLLHLENLELDCVCYVWPGRLTPTQHRWDVNVNFVDMCGDVIADFSGTATWTILHTRAARSLTDYTPRAPIPSASRSTPASPE</sequence>
<evidence type="ECO:0000313" key="2">
    <source>
        <dbReference type="Proteomes" id="UP000298390"/>
    </source>
</evidence>
<evidence type="ECO:0000313" key="1">
    <source>
        <dbReference type="EMBL" id="TFY54125.1"/>
    </source>
</evidence>